<accession>A0A9R1UTN0</accession>
<dbReference type="Proteomes" id="UP000235145">
    <property type="component" value="Unassembled WGS sequence"/>
</dbReference>
<dbReference type="AlphaFoldDB" id="A0A9R1UTN0"/>
<keyword evidence="2" id="KW-1185">Reference proteome</keyword>
<proteinExistence type="predicted"/>
<name>A0A9R1UTN0_LACSA</name>
<comment type="caution">
    <text evidence="1">The sequence shown here is derived from an EMBL/GenBank/DDBJ whole genome shotgun (WGS) entry which is preliminary data.</text>
</comment>
<dbReference type="PANTHER" id="PTHR31973:SF187">
    <property type="entry name" value="MUTATOR TRANSPOSASE MUDRA PROTEIN"/>
    <property type="match status" value="1"/>
</dbReference>
<organism evidence="1 2">
    <name type="scientific">Lactuca sativa</name>
    <name type="common">Garden lettuce</name>
    <dbReference type="NCBI Taxonomy" id="4236"/>
    <lineage>
        <taxon>Eukaryota</taxon>
        <taxon>Viridiplantae</taxon>
        <taxon>Streptophyta</taxon>
        <taxon>Embryophyta</taxon>
        <taxon>Tracheophyta</taxon>
        <taxon>Spermatophyta</taxon>
        <taxon>Magnoliopsida</taxon>
        <taxon>eudicotyledons</taxon>
        <taxon>Gunneridae</taxon>
        <taxon>Pentapetalae</taxon>
        <taxon>asterids</taxon>
        <taxon>campanulids</taxon>
        <taxon>Asterales</taxon>
        <taxon>Asteraceae</taxon>
        <taxon>Cichorioideae</taxon>
        <taxon>Cichorieae</taxon>
        <taxon>Lactucinae</taxon>
        <taxon>Lactuca</taxon>
    </lineage>
</organism>
<evidence type="ECO:0000313" key="1">
    <source>
        <dbReference type="EMBL" id="KAJ0192693.1"/>
    </source>
</evidence>
<gene>
    <name evidence="1" type="ORF">LSAT_V11C800412970</name>
</gene>
<evidence type="ECO:0000313" key="2">
    <source>
        <dbReference type="Proteomes" id="UP000235145"/>
    </source>
</evidence>
<evidence type="ECO:0008006" key="3">
    <source>
        <dbReference type="Google" id="ProtNLM"/>
    </source>
</evidence>
<protein>
    <recommendedName>
        <fullName evidence="3">MULE transposase domain-containing protein</fullName>
    </recommendedName>
</protein>
<sequence length="84" mass="9471">MRRILTSPNPKLNAIATSPIGLLQVVADLLPHVEHKQCARHIFANFRKKFTGLELKSLLWEAAMSIVEGDFLATMEKIKKITET</sequence>
<dbReference type="PANTHER" id="PTHR31973">
    <property type="entry name" value="POLYPROTEIN, PUTATIVE-RELATED"/>
    <property type="match status" value="1"/>
</dbReference>
<dbReference type="EMBL" id="NBSK02000008">
    <property type="protein sequence ID" value="KAJ0192693.1"/>
    <property type="molecule type" value="Genomic_DNA"/>
</dbReference>
<reference evidence="1 2" key="1">
    <citation type="journal article" date="2017" name="Nat. Commun.">
        <title>Genome assembly with in vitro proximity ligation data and whole-genome triplication in lettuce.</title>
        <authorList>
            <person name="Reyes-Chin-Wo S."/>
            <person name="Wang Z."/>
            <person name="Yang X."/>
            <person name="Kozik A."/>
            <person name="Arikit S."/>
            <person name="Song C."/>
            <person name="Xia L."/>
            <person name="Froenicke L."/>
            <person name="Lavelle D.O."/>
            <person name="Truco M.J."/>
            <person name="Xia R."/>
            <person name="Zhu S."/>
            <person name="Xu C."/>
            <person name="Xu H."/>
            <person name="Xu X."/>
            <person name="Cox K."/>
            <person name="Korf I."/>
            <person name="Meyers B.C."/>
            <person name="Michelmore R.W."/>
        </authorList>
    </citation>
    <scope>NUCLEOTIDE SEQUENCE [LARGE SCALE GENOMIC DNA]</scope>
    <source>
        <strain evidence="2">cv. Salinas</strain>
        <tissue evidence="1">Seedlings</tissue>
    </source>
</reference>